<evidence type="ECO:0008006" key="4">
    <source>
        <dbReference type="Google" id="ProtNLM"/>
    </source>
</evidence>
<name>A0AAE0M1C4_9PEZI</name>
<keyword evidence="3" id="KW-1185">Reference proteome</keyword>
<dbReference type="AlphaFoldDB" id="A0AAE0M1C4"/>
<sequence>MRSPAIAVTLLALPSLVWLWRSRRRRLNHRTIAAHGKAAAVNCTGGAIAPTGASHRLSLTTATAARWATTRTAVAALVGGRPVSVTVERHDEASAQVSSPSEHHCQCYVLRIF</sequence>
<evidence type="ECO:0000313" key="3">
    <source>
        <dbReference type="Proteomes" id="UP001283341"/>
    </source>
</evidence>
<proteinExistence type="predicted"/>
<feature type="chain" id="PRO_5042105899" description="Secreted protein" evidence="1">
    <location>
        <begin position="20"/>
        <end position="113"/>
    </location>
</feature>
<evidence type="ECO:0000313" key="2">
    <source>
        <dbReference type="EMBL" id="KAK3315631.1"/>
    </source>
</evidence>
<accession>A0AAE0M1C4</accession>
<comment type="caution">
    <text evidence="2">The sequence shown here is derived from an EMBL/GenBank/DDBJ whole genome shotgun (WGS) entry which is preliminary data.</text>
</comment>
<reference evidence="2" key="2">
    <citation type="submission" date="2023-06" db="EMBL/GenBank/DDBJ databases">
        <authorList>
            <consortium name="Lawrence Berkeley National Laboratory"/>
            <person name="Haridas S."/>
            <person name="Hensen N."/>
            <person name="Bonometti L."/>
            <person name="Westerberg I."/>
            <person name="Brannstrom I.O."/>
            <person name="Guillou S."/>
            <person name="Cros-Aarteil S."/>
            <person name="Calhoun S."/>
            <person name="Kuo A."/>
            <person name="Mondo S."/>
            <person name="Pangilinan J."/>
            <person name="Riley R."/>
            <person name="Labutti K."/>
            <person name="Andreopoulos B."/>
            <person name="Lipzen A."/>
            <person name="Chen C."/>
            <person name="Yanf M."/>
            <person name="Daum C."/>
            <person name="Ng V."/>
            <person name="Clum A."/>
            <person name="Steindorff A."/>
            <person name="Ohm R."/>
            <person name="Martin F."/>
            <person name="Silar P."/>
            <person name="Natvig D."/>
            <person name="Lalanne C."/>
            <person name="Gautier V."/>
            <person name="Ament-Velasquez S.L."/>
            <person name="Kruys A."/>
            <person name="Hutchinson M.I."/>
            <person name="Powell A.J."/>
            <person name="Barry K."/>
            <person name="Miller A.N."/>
            <person name="Grigoriev I.V."/>
            <person name="Debuchy R."/>
            <person name="Gladieux P."/>
            <person name="Thoren M.H."/>
            <person name="Johannesson H."/>
        </authorList>
    </citation>
    <scope>NUCLEOTIDE SEQUENCE</scope>
    <source>
        <strain evidence="2">CBS 118394</strain>
    </source>
</reference>
<reference evidence="2" key="1">
    <citation type="journal article" date="2023" name="Mol. Phylogenet. Evol.">
        <title>Genome-scale phylogeny and comparative genomics of the fungal order Sordariales.</title>
        <authorList>
            <person name="Hensen N."/>
            <person name="Bonometti L."/>
            <person name="Westerberg I."/>
            <person name="Brannstrom I.O."/>
            <person name="Guillou S."/>
            <person name="Cros-Aarteil S."/>
            <person name="Calhoun S."/>
            <person name="Haridas S."/>
            <person name="Kuo A."/>
            <person name="Mondo S."/>
            <person name="Pangilinan J."/>
            <person name="Riley R."/>
            <person name="LaButti K."/>
            <person name="Andreopoulos B."/>
            <person name="Lipzen A."/>
            <person name="Chen C."/>
            <person name="Yan M."/>
            <person name="Daum C."/>
            <person name="Ng V."/>
            <person name="Clum A."/>
            <person name="Steindorff A."/>
            <person name="Ohm R.A."/>
            <person name="Martin F."/>
            <person name="Silar P."/>
            <person name="Natvig D.O."/>
            <person name="Lalanne C."/>
            <person name="Gautier V."/>
            <person name="Ament-Velasquez S.L."/>
            <person name="Kruys A."/>
            <person name="Hutchinson M.I."/>
            <person name="Powell A.J."/>
            <person name="Barry K."/>
            <person name="Miller A.N."/>
            <person name="Grigoriev I.V."/>
            <person name="Debuchy R."/>
            <person name="Gladieux P."/>
            <person name="Hiltunen Thoren M."/>
            <person name="Johannesson H."/>
        </authorList>
    </citation>
    <scope>NUCLEOTIDE SEQUENCE</scope>
    <source>
        <strain evidence="2">CBS 118394</strain>
    </source>
</reference>
<organism evidence="2 3">
    <name type="scientific">Apodospora peruviana</name>
    <dbReference type="NCBI Taxonomy" id="516989"/>
    <lineage>
        <taxon>Eukaryota</taxon>
        <taxon>Fungi</taxon>
        <taxon>Dikarya</taxon>
        <taxon>Ascomycota</taxon>
        <taxon>Pezizomycotina</taxon>
        <taxon>Sordariomycetes</taxon>
        <taxon>Sordariomycetidae</taxon>
        <taxon>Sordariales</taxon>
        <taxon>Lasiosphaeriaceae</taxon>
        <taxon>Apodospora</taxon>
    </lineage>
</organism>
<evidence type="ECO:0000256" key="1">
    <source>
        <dbReference type="SAM" id="SignalP"/>
    </source>
</evidence>
<gene>
    <name evidence="2" type="ORF">B0H66DRAFT_536494</name>
</gene>
<feature type="signal peptide" evidence="1">
    <location>
        <begin position="1"/>
        <end position="19"/>
    </location>
</feature>
<protein>
    <recommendedName>
        <fullName evidence="4">Secreted protein</fullName>
    </recommendedName>
</protein>
<keyword evidence="1" id="KW-0732">Signal</keyword>
<dbReference type="EMBL" id="JAUEDM010000006">
    <property type="protein sequence ID" value="KAK3315631.1"/>
    <property type="molecule type" value="Genomic_DNA"/>
</dbReference>
<dbReference type="Proteomes" id="UP001283341">
    <property type="component" value="Unassembled WGS sequence"/>
</dbReference>